<dbReference type="EMBL" id="JAGIZQ010000002">
    <property type="protein sequence ID" value="KAH6641140.1"/>
    <property type="molecule type" value="Genomic_DNA"/>
</dbReference>
<dbReference type="Proteomes" id="UP000724584">
    <property type="component" value="Unassembled WGS sequence"/>
</dbReference>
<evidence type="ECO:0000313" key="1">
    <source>
        <dbReference type="EMBL" id="KAH6641140.1"/>
    </source>
</evidence>
<protein>
    <submittedName>
        <fullName evidence="1">Uncharacterized protein</fullName>
    </submittedName>
</protein>
<proteinExistence type="predicted"/>
<sequence>MGNGIDAQKRAQVLGTISFLEKEKIPYFKSRVFEHFGVNRRHGWEIVRQLRKRPGLQDDPDLSDPEETRVETRGRKRILTADDISTMERLIWQYGFEGRVVSWEALAREAGVTAEASRRTVRRTLDTLGHRKCVACRTGWVSPAIAKKRLEAAAVALRERPTPQHWRDIRWSEAVHFAIGSEGQVMVIRKPGQRHSIGWNFKSELCFFEVPGNRGGKMTMQIYRDEILKKAVGPWLACGDRFVLAEEDDPAHGTGKHNIVRDWKQDHRLNYFFNTPGSPDLSPMDNTWNAITQYLVKFTVKTEEELRNLMIEAWKARSQDWINSTVDSMAQRMQDVVQGEGRMTGY</sequence>
<comment type="caution">
    <text evidence="1">The sequence shown here is derived from an EMBL/GenBank/DDBJ whole genome shotgun (WGS) entry which is preliminary data.</text>
</comment>
<reference evidence="1 2" key="1">
    <citation type="journal article" date="2021" name="Nat. Commun.">
        <title>Genetic determinants of endophytism in the Arabidopsis root mycobiome.</title>
        <authorList>
            <person name="Mesny F."/>
            <person name="Miyauchi S."/>
            <person name="Thiergart T."/>
            <person name="Pickel B."/>
            <person name="Atanasova L."/>
            <person name="Karlsson M."/>
            <person name="Huettel B."/>
            <person name="Barry K.W."/>
            <person name="Haridas S."/>
            <person name="Chen C."/>
            <person name="Bauer D."/>
            <person name="Andreopoulos W."/>
            <person name="Pangilinan J."/>
            <person name="LaButti K."/>
            <person name="Riley R."/>
            <person name="Lipzen A."/>
            <person name="Clum A."/>
            <person name="Drula E."/>
            <person name="Henrissat B."/>
            <person name="Kohler A."/>
            <person name="Grigoriev I.V."/>
            <person name="Martin F.M."/>
            <person name="Hacquard S."/>
        </authorList>
    </citation>
    <scope>NUCLEOTIDE SEQUENCE [LARGE SCALE GENOMIC DNA]</scope>
    <source>
        <strain evidence="1 2">MPI-SDFR-AT-0079</strain>
    </source>
</reference>
<accession>A0ACB7PHY7</accession>
<organism evidence="1 2">
    <name type="scientific">Chaetomium tenue</name>
    <dbReference type="NCBI Taxonomy" id="1854479"/>
    <lineage>
        <taxon>Eukaryota</taxon>
        <taxon>Fungi</taxon>
        <taxon>Dikarya</taxon>
        <taxon>Ascomycota</taxon>
        <taxon>Pezizomycotina</taxon>
        <taxon>Sordariomycetes</taxon>
        <taxon>Sordariomycetidae</taxon>
        <taxon>Sordariales</taxon>
        <taxon>Chaetomiaceae</taxon>
        <taxon>Chaetomium</taxon>
    </lineage>
</organism>
<evidence type="ECO:0000313" key="2">
    <source>
        <dbReference type="Proteomes" id="UP000724584"/>
    </source>
</evidence>
<keyword evidence="2" id="KW-1185">Reference proteome</keyword>
<name>A0ACB7PHY7_9PEZI</name>
<gene>
    <name evidence="1" type="ORF">F5144DRAFT_123971</name>
</gene>